<dbReference type="InterPro" id="IPR027065">
    <property type="entry name" value="Lon_Prtase"/>
</dbReference>
<dbReference type="EMBL" id="SWCI01000002">
    <property type="protein sequence ID" value="TKB50433.1"/>
    <property type="molecule type" value="Genomic_DNA"/>
</dbReference>
<comment type="catalytic activity">
    <reaction evidence="1">
        <text>Hydrolysis of proteins in presence of ATP.</text>
        <dbReference type="EC" id="3.4.21.53"/>
    </reaction>
</comment>
<dbReference type="GO" id="GO:0004252">
    <property type="term" value="F:serine-type endopeptidase activity"/>
    <property type="evidence" value="ECO:0007669"/>
    <property type="project" value="UniProtKB-UniRule"/>
</dbReference>
<dbReference type="Proteomes" id="UP000305674">
    <property type="component" value="Unassembled WGS sequence"/>
</dbReference>
<keyword evidence="4" id="KW-1185">Reference proteome</keyword>
<dbReference type="PRINTS" id="PR00830">
    <property type="entry name" value="ENDOLAPTASE"/>
</dbReference>
<accession>A0A4V5NVG7</accession>
<dbReference type="GO" id="GO:0006508">
    <property type="term" value="P:proteolysis"/>
    <property type="evidence" value="ECO:0007669"/>
    <property type="project" value="UniProtKB-KW"/>
</dbReference>
<gene>
    <name evidence="3" type="ORF">FCL40_04560</name>
</gene>
<evidence type="ECO:0000259" key="2">
    <source>
        <dbReference type="PROSITE" id="PS51786"/>
    </source>
</evidence>
<dbReference type="GO" id="GO:0004176">
    <property type="term" value="F:ATP-dependent peptidase activity"/>
    <property type="evidence" value="ECO:0007669"/>
    <property type="project" value="UniProtKB-UniRule"/>
</dbReference>
<name>A0A4V5NVG7_9GAMM</name>
<dbReference type="PROSITE" id="PS51786">
    <property type="entry name" value="LON_PROTEOLYTIC"/>
    <property type="match status" value="1"/>
</dbReference>
<dbReference type="AlphaFoldDB" id="A0A4V5NVG7"/>
<sequence length="560" mass="62379">MFRSDCKALSFGEQLWYSRPFSPRRPTLLVNRQHYRLSAAQLTLQFGDDAGFHPQPQPPLLLGQPRVMECWQALSQREDRHLYLATLPGLDPLALIDQLNRGDGRPTRLVDRVISRAALYGNRDTPGLLSFNGLLLMPVEFLLERPAAWWPLRQALTRGYFQDDQGQQRRVECQLVLIGSSGEYDNLCGFDGDFGDVVELYGECQPELDIGVRGALPLWLSAVATLCAELCGRPLSLEAAQRLARHASRLVEHQQKLSLSWAEMTRLLKRLDSAGLDEVTVDEIERALNAQTRMHNALEESAHESIQEEMVLVQTQGEAVGQINGLTVVDYCGHSYGEPARITTTVHYGDGEVADIERKSELGGNIHAKGMMILSACLYRLFGRDAPLHLNANIVFEQSYQTIDGDSASLAEYCSLISAITDSPIAQNLALTGAVDQFGNVQAIGGINQKVEGFFRVCHSRGLTGNQGVILPTANARQLNLSGEVIRAVAENRFHLYQVDKVEQALELVCDIPLAEADNEGRYPENSLYGKVQLRLEQLVGSEDEHQTLWQRIRNRFGFS</sequence>
<dbReference type="InterPro" id="IPR020568">
    <property type="entry name" value="Ribosomal_Su5_D2-typ_SF"/>
</dbReference>
<feature type="active site" evidence="1">
    <location>
        <position position="450"/>
    </location>
</feature>
<dbReference type="OrthoDB" id="9758568at2"/>
<dbReference type="PANTHER" id="PTHR10046">
    <property type="entry name" value="ATP DEPENDENT LON PROTEASE FAMILY MEMBER"/>
    <property type="match status" value="1"/>
</dbReference>
<dbReference type="InterPro" id="IPR014721">
    <property type="entry name" value="Ribsml_uS5_D2-typ_fold_subgr"/>
</dbReference>
<dbReference type="InterPro" id="IPR008269">
    <property type="entry name" value="Lon_proteolytic"/>
</dbReference>
<dbReference type="EC" id="3.4.21.53" evidence="1"/>
<keyword evidence="1" id="KW-0720">Serine protease</keyword>
<dbReference type="Pfam" id="PF20436">
    <property type="entry name" value="LonB_AAA-LID"/>
    <property type="match status" value="1"/>
</dbReference>
<dbReference type="GO" id="GO:0030163">
    <property type="term" value="P:protein catabolic process"/>
    <property type="evidence" value="ECO:0007669"/>
    <property type="project" value="InterPro"/>
</dbReference>
<proteinExistence type="inferred from homology"/>
<dbReference type="Pfam" id="PF05362">
    <property type="entry name" value="Lon_C"/>
    <property type="match status" value="1"/>
</dbReference>
<dbReference type="GO" id="GO:0005524">
    <property type="term" value="F:ATP binding"/>
    <property type="evidence" value="ECO:0007669"/>
    <property type="project" value="InterPro"/>
</dbReference>
<evidence type="ECO:0000313" key="3">
    <source>
        <dbReference type="EMBL" id="TKB50433.1"/>
    </source>
</evidence>
<keyword evidence="1" id="KW-0378">Hydrolase</keyword>
<evidence type="ECO:0000256" key="1">
    <source>
        <dbReference type="PROSITE-ProRule" id="PRU01122"/>
    </source>
</evidence>
<comment type="similarity">
    <text evidence="1">Belongs to the peptidase S16 family.</text>
</comment>
<dbReference type="SUPFAM" id="SSF54211">
    <property type="entry name" value="Ribosomal protein S5 domain 2-like"/>
    <property type="match status" value="1"/>
</dbReference>
<feature type="active site" evidence="1">
    <location>
        <position position="407"/>
    </location>
</feature>
<dbReference type="InterPro" id="IPR046843">
    <property type="entry name" value="LonB_AAA-LID"/>
</dbReference>
<keyword evidence="1 3" id="KW-0645">Protease</keyword>
<feature type="domain" description="Lon proteolytic" evidence="2">
    <location>
        <begin position="317"/>
        <end position="512"/>
    </location>
</feature>
<organism evidence="3 4">
    <name type="scientific">Ferrimonas sediminicola</name>
    <dbReference type="NCBI Taxonomy" id="2569538"/>
    <lineage>
        <taxon>Bacteria</taxon>
        <taxon>Pseudomonadati</taxon>
        <taxon>Pseudomonadota</taxon>
        <taxon>Gammaproteobacteria</taxon>
        <taxon>Alteromonadales</taxon>
        <taxon>Ferrimonadaceae</taxon>
        <taxon>Ferrimonas</taxon>
    </lineage>
</organism>
<protein>
    <recommendedName>
        <fullName evidence="1">endopeptidase La</fullName>
        <ecNumber evidence="1">3.4.21.53</ecNumber>
    </recommendedName>
</protein>
<dbReference type="Gene3D" id="3.30.230.10">
    <property type="match status" value="1"/>
</dbReference>
<evidence type="ECO:0000313" key="4">
    <source>
        <dbReference type="Proteomes" id="UP000305674"/>
    </source>
</evidence>
<reference evidence="3 4" key="1">
    <citation type="submission" date="2019-04" db="EMBL/GenBank/DDBJ databases">
        <authorList>
            <person name="Hwang J.C."/>
        </authorList>
    </citation>
    <scope>NUCLEOTIDE SEQUENCE [LARGE SCALE GENOMIC DNA]</scope>
    <source>
        <strain evidence="3 4">IMCC35001</strain>
    </source>
</reference>
<comment type="caution">
    <text evidence="3">The sequence shown here is derived from an EMBL/GenBank/DDBJ whole genome shotgun (WGS) entry which is preliminary data.</text>
</comment>